<accession>A0A1C2DMU3</accession>
<dbReference type="EMBL" id="MDEO01000033">
    <property type="protein sequence ID" value="OCX16079.1"/>
    <property type="molecule type" value="Genomic_DNA"/>
</dbReference>
<proteinExistence type="inferred from homology"/>
<dbReference type="Pfam" id="PF01070">
    <property type="entry name" value="FMN_dh"/>
    <property type="match status" value="1"/>
</dbReference>
<feature type="binding site" evidence="5">
    <location>
        <begin position="349"/>
        <end position="353"/>
    </location>
    <ligand>
        <name>FMN</name>
        <dbReference type="ChEBI" id="CHEBI:58210"/>
    </ligand>
</feature>
<evidence type="ECO:0000313" key="7">
    <source>
        <dbReference type="EMBL" id="OCX16079.1"/>
    </source>
</evidence>
<dbReference type="InterPro" id="IPR012133">
    <property type="entry name" value="Alpha-hydoxy_acid_DH_FMN"/>
</dbReference>
<dbReference type="SUPFAM" id="SSF51395">
    <property type="entry name" value="FMN-linked oxidoreductases"/>
    <property type="match status" value="1"/>
</dbReference>
<dbReference type="Gene3D" id="3.20.20.70">
    <property type="entry name" value="Aldolase class I"/>
    <property type="match status" value="1"/>
</dbReference>
<comment type="caution">
    <text evidence="7">The sequence shown here is derived from an EMBL/GenBank/DDBJ whole genome shotgun (WGS) entry which is preliminary data.</text>
</comment>
<organism evidence="7 8">
    <name type="scientific">Mesorhizobium hungaricum</name>
    <dbReference type="NCBI Taxonomy" id="1566387"/>
    <lineage>
        <taxon>Bacteria</taxon>
        <taxon>Pseudomonadati</taxon>
        <taxon>Pseudomonadota</taxon>
        <taxon>Alphaproteobacteria</taxon>
        <taxon>Hyphomicrobiales</taxon>
        <taxon>Phyllobacteriaceae</taxon>
        <taxon>Mesorhizobium</taxon>
    </lineage>
</organism>
<feature type="domain" description="FMN hydroxy acid dehydrogenase" evidence="6">
    <location>
        <begin position="26"/>
        <end position="420"/>
    </location>
</feature>
<evidence type="ECO:0000259" key="6">
    <source>
        <dbReference type="PROSITE" id="PS51349"/>
    </source>
</evidence>
<feature type="active site" description="Proton acceptor" evidence="4">
    <location>
        <position position="319"/>
    </location>
</feature>
<dbReference type="STRING" id="1566387.QV13_14465"/>
<dbReference type="GO" id="GO:0004497">
    <property type="term" value="F:monooxygenase activity"/>
    <property type="evidence" value="ECO:0007669"/>
    <property type="project" value="UniProtKB-KW"/>
</dbReference>
<evidence type="ECO:0000256" key="3">
    <source>
        <dbReference type="ARBA" id="ARBA00024042"/>
    </source>
</evidence>
<evidence type="ECO:0000313" key="8">
    <source>
        <dbReference type="Proteomes" id="UP000094412"/>
    </source>
</evidence>
<comment type="cofactor">
    <cofactor evidence="1">
        <name>FMN</name>
        <dbReference type="ChEBI" id="CHEBI:58210"/>
    </cofactor>
</comment>
<dbReference type="PANTHER" id="PTHR10578">
    <property type="entry name" value="S -2-HYDROXY-ACID OXIDASE-RELATED"/>
    <property type="match status" value="1"/>
</dbReference>
<feature type="binding site" evidence="5">
    <location>
        <begin position="372"/>
        <end position="373"/>
    </location>
    <ligand>
        <name>FMN</name>
        <dbReference type="ChEBI" id="CHEBI:58210"/>
    </ligand>
</feature>
<comment type="similarity">
    <text evidence="3">Belongs to the FMN-dependent alpha-hydroxy acid dehydrogenase family.</text>
</comment>
<dbReference type="InterPro" id="IPR013785">
    <property type="entry name" value="Aldolase_TIM"/>
</dbReference>
<gene>
    <name evidence="7" type="ORF">QV13_14465</name>
</gene>
<dbReference type="InterPro" id="IPR008259">
    <property type="entry name" value="FMN_hydac_DH_AS"/>
</dbReference>
<keyword evidence="8" id="KW-1185">Reference proteome</keyword>
<dbReference type="Proteomes" id="UP000094412">
    <property type="component" value="Unassembled WGS sequence"/>
</dbReference>
<feature type="binding site" evidence="5">
    <location>
        <position position="134"/>
    </location>
    <ligand>
        <name>FMN</name>
        <dbReference type="ChEBI" id="CHEBI:58210"/>
    </ligand>
</feature>
<dbReference type="PROSITE" id="PS00557">
    <property type="entry name" value="FMN_HYDROXY_ACID_DH_1"/>
    <property type="match status" value="1"/>
</dbReference>
<dbReference type="PIRSF" id="PIRSF000138">
    <property type="entry name" value="Al-hdrx_acd_dh"/>
    <property type="match status" value="1"/>
</dbReference>
<feature type="binding site" evidence="5">
    <location>
        <position position="317"/>
    </location>
    <ligand>
        <name>FMN</name>
        <dbReference type="ChEBI" id="CHEBI:58210"/>
    </ligand>
</feature>
<feature type="binding site" evidence="5">
    <location>
        <position position="295"/>
    </location>
    <ligand>
        <name>FMN</name>
        <dbReference type="ChEBI" id="CHEBI:58210"/>
    </ligand>
</feature>
<dbReference type="PANTHER" id="PTHR10578:SF143">
    <property type="entry name" value="FMN-DEPENDENT ALPHA-HYDROXY ACID DEHYDROGENASE PB1A11.03"/>
    <property type="match status" value="1"/>
</dbReference>
<evidence type="ECO:0000256" key="2">
    <source>
        <dbReference type="ARBA" id="ARBA00023002"/>
    </source>
</evidence>
<feature type="binding site" evidence="5">
    <location>
        <begin position="105"/>
        <end position="107"/>
    </location>
    <ligand>
        <name>FMN</name>
        <dbReference type="ChEBI" id="CHEBI:58210"/>
    </ligand>
</feature>
<protein>
    <submittedName>
        <fullName evidence="7">Lactate 2-monooxygenase</fullName>
    </submittedName>
</protein>
<evidence type="ECO:0000256" key="1">
    <source>
        <dbReference type="ARBA" id="ARBA00001917"/>
    </source>
</evidence>
<keyword evidence="5" id="KW-0285">Flavoprotein</keyword>
<reference evidence="7 8" key="1">
    <citation type="submission" date="2016-08" db="EMBL/GenBank/DDBJ databases">
        <title>Whole genome sequence of Mesorhizobium sp. strain UASWS1009 isolated from industrial sewage.</title>
        <authorList>
            <person name="Crovadore J."/>
            <person name="Calmin G."/>
            <person name="Chablais R."/>
            <person name="Cochard B."/>
            <person name="Lefort F."/>
        </authorList>
    </citation>
    <scope>NUCLEOTIDE SEQUENCE [LARGE SCALE GENOMIC DNA]</scope>
    <source>
        <strain evidence="7 8">UASWS1009</strain>
    </source>
</reference>
<feature type="binding site" evidence="5">
    <location>
        <position position="193"/>
    </location>
    <ligand>
        <name>glyoxylate</name>
        <dbReference type="ChEBI" id="CHEBI:36655"/>
    </ligand>
</feature>
<dbReference type="InterPro" id="IPR000262">
    <property type="entry name" value="FMN-dep_DH"/>
</dbReference>
<name>A0A1C2DMU3_9HYPH</name>
<keyword evidence="7" id="KW-0503">Monooxygenase</keyword>
<dbReference type="AlphaFoldDB" id="A0A1C2DMU3"/>
<dbReference type="OrthoDB" id="9770452at2"/>
<feature type="binding site" evidence="5">
    <location>
        <position position="184"/>
    </location>
    <ligand>
        <name>FMN</name>
        <dbReference type="ChEBI" id="CHEBI:58210"/>
    </ligand>
</feature>
<evidence type="ECO:0000256" key="4">
    <source>
        <dbReference type="PIRSR" id="PIRSR000138-1"/>
    </source>
</evidence>
<feature type="binding site" evidence="5">
    <location>
        <position position="319"/>
    </location>
    <ligand>
        <name>glyoxylate</name>
        <dbReference type="ChEBI" id="CHEBI:36655"/>
    </ligand>
</feature>
<dbReference type="InterPro" id="IPR037396">
    <property type="entry name" value="FMN_HAD"/>
</dbReference>
<keyword evidence="5" id="KW-0288">FMN</keyword>
<dbReference type="PROSITE" id="PS51349">
    <property type="entry name" value="FMN_HYDROXY_ACID_DH_2"/>
    <property type="match status" value="1"/>
</dbReference>
<keyword evidence="2" id="KW-0560">Oxidoreductase</keyword>
<evidence type="ECO:0000256" key="5">
    <source>
        <dbReference type="PIRSR" id="PIRSR000138-2"/>
    </source>
</evidence>
<feature type="binding site" evidence="5">
    <location>
        <position position="322"/>
    </location>
    <ligand>
        <name>glyoxylate</name>
        <dbReference type="ChEBI" id="CHEBI:36655"/>
    </ligand>
</feature>
<feature type="binding site" evidence="5">
    <location>
        <position position="156"/>
    </location>
    <ligand>
        <name>FMN</name>
        <dbReference type="ChEBI" id="CHEBI:58210"/>
    </ligand>
</feature>
<dbReference type="GO" id="GO:0010181">
    <property type="term" value="F:FMN binding"/>
    <property type="evidence" value="ECO:0007669"/>
    <property type="project" value="InterPro"/>
</dbReference>
<feature type="binding site" evidence="5">
    <location>
        <position position="158"/>
    </location>
    <ligand>
        <name>FMN</name>
        <dbReference type="ChEBI" id="CHEBI:58210"/>
    </ligand>
</feature>
<dbReference type="RefSeq" id="WP_024925304.1">
    <property type="nucleotide sequence ID" value="NZ_MDEO01000033.1"/>
</dbReference>
<sequence>MNDMRATVAPGRLRQMQIYVTGAGGKRPAVPVAHDLLEQAAARKMTPQAAAYIIGGAGGEATMRANRAAFERRQIAPRVLRDVSSRDLSVTLFGRWHSAPILLAPVGVLEMVHPEADLAVARAAAAEGVGYVFSNQASMPMERAAGAIGNASRWFQLYWSSDDDFVRSVVGRAERCGCEAIVVTLDTTLLGWRPRDLDMAYLPFLRGLGLAQYLSDPVFRTKIPASPPDTGVKPAGLDIVSTALSLRRKGKEFGLSMQQMRAAVAHFTATYSRPDLNWSDIARLRGMTKLPILLKGIRHADDARLAREHGVDGIVVSNHGGRQVDGEIATLDALPAVVAAAGGLPVLLDSGIRSGSDVAKALALGAAAVLVGRPYVYGLALAGETGVREVIRNIVAEFDLTLALAGLTRASDLDTSLFAG</sequence>
<feature type="binding site" evidence="5">
    <location>
        <position position="52"/>
    </location>
    <ligand>
        <name>glyoxylate</name>
        <dbReference type="ChEBI" id="CHEBI:36655"/>
    </ligand>
</feature>